<evidence type="ECO:0000256" key="4">
    <source>
        <dbReference type="ARBA" id="ARBA00022759"/>
    </source>
</evidence>
<dbReference type="FunFam" id="1.10.340.70:FF:000003">
    <property type="entry name" value="Protein CBG25708"/>
    <property type="match status" value="1"/>
</dbReference>
<dbReference type="SUPFAM" id="SSF56672">
    <property type="entry name" value="DNA/RNA polymerases"/>
    <property type="match status" value="1"/>
</dbReference>
<dbReference type="Pfam" id="PF17917">
    <property type="entry name" value="RT_RNaseH"/>
    <property type="match status" value="1"/>
</dbReference>
<dbReference type="InterPro" id="IPR001584">
    <property type="entry name" value="Integrase_cat-core"/>
</dbReference>
<protein>
    <submittedName>
        <fullName evidence="7">Uncharacterized protein</fullName>
    </submittedName>
</protein>
<proteinExistence type="predicted"/>
<dbReference type="Gene3D" id="3.10.20.370">
    <property type="match status" value="1"/>
</dbReference>
<comment type="caution">
    <text evidence="7">The sequence shown here is derived from an EMBL/GenBank/DDBJ whole genome shotgun (WGS) entry which is preliminary data.</text>
</comment>
<keyword evidence="3" id="KW-0540">Nuclease</keyword>
<dbReference type="Gene3D" id="1.10.340.70">
    <property type="match status" value="1"/>
</dbReference>
<dbReference type="GO" id="GO:0004519">
    <property type="term" value="F:endonuclease activity"/>
    <property type="evidence" value="ECO:0007669"/>
    <property type="project" value="UniProtKB-KW"/>
</dbReference>
<dbReference type="InterPro" id="IPR036397">
    <property type="entry name" value="RNaseH_sf"/>
</dbReference>
<dbReference type="GO" id="GO:0003964">
    <property type="term" value="F:RNA-directed DNA polymerase activity"/>
    <property type="evidence" value="ECO:0007669"/>
    <property type="project" value="UniProtKB-KW"/>
</dbReference>
<reference evidence="7" key="1">
    <citation type="submission" date="2020-04" db="EMBL/GenBank/DDBJ databases">
        <authorList>
            <person name="Alioto T."/>
            <person name="Alioto T."/>
            <person name="Gomez Garrido J."/>
        </authorList>
    </citation>
    <scope>NUCLEOTIDE SEQUENCE</scope>
    <source>
        <strain evidence="7">A484AB</strain>
    </source>
</reference>
<keyword evidence="6" id="KW-0695">RNA-directed DNA polymerase</keyword>
<dbReference type="InterPro" id="IPR043502">
    <property type="entry name" value="DNA/RNA_pol_sf"/>
</dbReference>
<dbReference type="InterPro" id="IPR050951">
    <property type="entry name" value="Retrovirus_Pol_polyprotein"/>
</dbReference>
<keyword evidence="1" id="KW-0808">Transferase</keyword>
<organism evidence="7 8">
    <name type="scientific">Paramuricea clavata</name>
    <name type="common">Red gorgonian</name>
    <name type="synonym">Violescent sea-whip</name>
    <dbReference type="NCBI Taxonomy" id="317549"/>
    <lineage>
        <taxon>Eukaryota</taxon>
        <taxon>Metazoa</taxon>
        <taxon>Cnidaria</taxon>
        <taxon>Anthozoa</taxon>
        <taxon>Octocorallia</taxon>
        <taxon>Malacalcyonacea</taxon>
        <taxon>Plexauridae</taxon>
        <taxon>Paramuricea</taxon>
    </lineage>
</organism>
<keyword evidence="4" id="KW-0255">Endonuclease</keyword>
<dbReference type="InterPro" id="IPR012337">
    <property type="entry name" value="RNaseH-like_sf"/>
</dbReference>
<dbReference type="InterPro" id="IPR041588">
    <property type="entry name" value="Integrase_H2C2"/>
</dbReference>
<evidence type="ECO:0000313" key="8">
    <source>
        <dbReference type="Proteomes" id="UP001152795"/>
    </source>
</evidence>
<evidence type="ECO:0000256" key="1">
    <source>
        <dbReference type="ARBA" id="ARBA00022679"/>
    </source>
</evidence>
<dbReference type="GO" id="GO:0016787">
    <property type="term" value="F:hydrolase activity"/>
    <property type="evidence" value="ECO:0007669"/>
    <property type="project" value="UniProtKB-KW"/>
</dbReference>
<dbReference type="Pfam" id="PF17921">
    <property type="entry name" value="Integrase_H2C2"/>
    <property type="match status" value="1"/>
</dbReference>
<keyword evidence="5" id="KW-0378">Hydrolase</keyword>
<dbReference type="CDD" id="cd09274">
    <property type="entry name" value="RNase_HI_RT_Ty3"/>
    <property type="match status" value="1"/>
</dbReference>
<dbReference type="PROSITE" id="PS50994">
    <property type="entry name" value="INTEGRASE"/>
    <property type="match status" value="1"/>
</dbReference>
<dbReference type="OrthoDB" id="5952884at2759"/>
<dbReference type="InterPro" id="IPR041373">
    <property type="entry name" value="RT_RNaseH"/>
</dbReference>
<dbReference type="EMBL" id="CACRXK020018997">
    <property type="protein sequence ID" value="CAB4033162.1"/>
    <property type="molecule type" value="Genomic_DNA"/>
</dbReference>
<sequence length="339" mass="38345">MPDGTERPIGYVSRSLNPAERNYSTIDKEALAMIVGVKKFHQFLYGKRFTIRTDHKPLEGLFGEKKGISAQASPRVQRWALTLAAYEYDIHVQYKAGTMNGNADALSRLPLPEMLEETPIPGDTIKLMELLEAIPLHSGQIRDWTRRDPVLSKVHQCALGNWPNITCPSKELQPYFNRRTEISQPDGCLLWGTRVIVPPKGRAQVLAVLHEAHPGISRTKSLALSYVWWPGLDQEIEEQVKQCGRCQQNQKTPAEAPLHPWEWPGQPWSRVHIDYAGPYKGEMFFVLIDAYSKWLEIHVMKSTTSTATIEKLREIFATHGLPKTVVSDSGTNFSSGEFE</sequence>
<evidence type="ECO:0000256" key="5">
    <source>
        <dbReference type="ARBA" id="ARBA00022801"/>
    </source>
</evidence>
<accession>A0A6S7L4N1</accession>
<dbReference type="GO" id="GO:0003676">
    <property type="term" value="F:nucleic acid binding"/>
    <property type="evidence" value="ECO:0007669"/>
    <property type="project" value="InterPro"/>
</dbReference>
<evidence type="ECO:0000256" key="2">
    <source>
        <dbReference type="ARBA" id="ARBA00022695"/>
    </source>
</evidence>
<evidence type="ECO:0000313" key="7">
    <source>
        <dbReference type="EMBL" id="CAB4033162.1"/>
    </source>
</evidence>
<dbReference type="PANTHER" id="PTHR37984:SF13">
    <property type="entry name" value="RIBONUCLEASE H"/>
    <property type="match status" value="1"/>
</dbReference>
<evidence type="ECO:0000256" key="3">
    <source>
        <dbReference type="ARBA" id="ARBA00022722"/>
    </source>
</evidence>
<dbReference type="Gene3D" id="3.30.420.10">
    <property type="entry name" value="Ribonuclease H-like superfamily/Ribonuclease H"/>
    <property type="match status" value="1"/>
</dbReference>
<gene>
    <name evidence="7" type="ORF">PACLA_8A059193</name>
</gene>
<evidence type="ECO:0000256" key="6">
    <source>
        <dbReference type="ARBA" id="ARBA00022918"/>
    </source>
</evidence>
<keyword evidence="2" id="KW-0548">Nucleotidyltransferase</keyword>
<dbReference type="PANTHER" id="PTHR37984">
    <property type="entry name" value="PROTEIN CBG26694"/>
    <property type="match status" value="1"/>
</dbReference>
<dbReference type="AlphaFoldDB" id="A0A6S7L4N1"/>
<keyword evidence="8" id="KW-1185">Reference proteome</keyword>
<dbReference type="Proteomes" id="UP001152795">
    <property type="component" value="Unassembled WGS sequence"/>
</dbReference>
<dbReference type="SUPFAM" id="SSF53098">
    <property type="entry name" value="Ribonuclease H-like"/>
    <property type="match status" value="1"/>
</dbReference>
<dbReference type="GO" id="GO:0015074">
    <property type="term" value="P:DNA integration"/>
    <property type="evidence" value="ECO:0007669"/>
    <property type="project" value="InterPro"/>
</dbReference>
<name>A0A6S7L4N1_PARCT</name>